<reference evidence="1" key="1">
    <citation type="journal article" date="2016" name="PLoS ONE">
        <title>Analysis of Genetic Variation across the Encapsidated Genome of Microplitis demolitor Bracovirus in Parasitoid Wasps.</title>
        <authorList>
            <person name="Burke G.R."/>
        </authorList>
    </citation>
    <scope>NUCLEOTIDE SEQUENCE</scope>
    <source>
        <strain evidence="1">UGA</strain>
    </source>
</reference>
<name>A0A1D5APD7_9VIRU</name>
<organism evidence="1">
    <name type="scientific">Microplitis mediator bracovirus</name>
    <dbReference type="NCBI Taxonomy" id="1836595"/>
    <lineage>
        <taxon>Viruses</taxon>
        <taxon>Viruses incertae sedis</taxon>
        <taxon>Polydnaviriformidae</taxon>
        <taxon>Bracoviriform</taxon>
    </lineage>
</organism>
<evidence type="ECO:0000313" key="1">
    <source>
        <dbReference type="EMBL" id="AOH69078.1"/>
    </source>
</evidence>
<gene>
    <name evidence="1" type="ORF">A6F54_2</name>
</gene>
<accession>A0A1D5APD7</accession>
<dbReference type="EMBL" id="KX223697">
    <property type="protein sequence ID" value="AOH69078.1"/>
    <property type="molecule type" value="Genomic_DNA"/>
</dbReference>
<proteinExistence type="predicted"/>
<sequence>MPLIYTCYIPKEWAVINKPLLRKIVTREANKQWKRCKRIDGTTISLKNTTAKLVQYDFVVWMRKSWDQSDYPDVLSTKVWVLQQYFNNNKT</sequence>
<protein>
    <submittedName>
        <fullName evidence="1">Uncharacterized protein</fullName>
    </submittedName>
</protein>